<dbReference type="Pfam" id="PF25583">
    <property type="entry name" value="WCX"/>
    <property type="match status" value="2"/>
</dbReference>
<dbReference type="Pfam" id="PF19187">
    <property type="entry name" value="HTH_PafC"/>
    <property type="match status" value="1"/>
</dbReference>
<comment type="caution">
    <text evidence="5">The sequence shown here is derived from an EMBL/GenBank/DDBJ whole genome shotgun (WGS) entry which is preliminary data.</text>
</comment>
<dbReference type="PANTHER" id="PTHR34580:SF1">
    <property type="entry name" value="PROTEIN PAFC"/>
    <property type="match status" value="1"/>
</dbReference>
<organism evidence="5 6">
    <name type="scientific">Paenarthrobacter nitroguajacolicus</name>
    <name type="common">Arthrobacter nitroguajacolicus</name>
    <dbReference type="NCBI Taxonomy" id="211146"/>
    <lineage>
        <taxon>Bacteria</taxon>
        <taxon>Bacillati</taxon>
        <taxon>Actinomycetota</taxon>
        <taxon>Actinomycetes</taxon>
        <taxon>Micrococcales</taxon>
        <taxon>Micrococcaceae</taxon>
        <taxon>Paenarthrobacter</taxon>
    </lineage>
</organism>
<reference evidence="5 6" key="1">
    <citation type="submission" date="2019-07" db="EMBL/GenBank/DDBJ databases">
        <title>Diversity of Bacteria from Kongsfjorden, Arctic.</title>
        <authorList>
            <person name="Yu Y."/>
        </authorList>
    </citation>
    <scope>NUCLEOTIDE SEQUENCE [LARGE SCALE GENOMIC DNA]</scope>
    <source>
        <strain evidence="5 6">SM1928</strain>
    </source>
</reference>
<feature type="domain" description="PafC HTH" evidence="3">
    <location>
        <begin position="364"/>
        <end position="481"/>
    </location>
</feature>
<dbReference type="AlphaFoldDB" id="A0A558HBA8"/>
<proteinExistence type="predicted"/>
<feature type="domain" description="WCX" evidence="4">
    <location>
        <begin position="603"/>
        <end position="676"/>
    </location>
</feature>
<accession>A0A558HBA8</accession>
<dbReference type="InterPro" id="IPR026881">
    <property type="entry name" value="WYL_dom"/>
</dbReference>
<dbReference type="PANTHER" id="PTHR34580">
    <property type="match status" value="1"/>
</dbReference>
<dbReference type="PROSITE" id="PS52050">
    <property type="entry name" value="WYL"/>
    <property type="match status" value="2"/>
</dbReference>
<dbReference type="InterPro" id="IPR043839">
    <property type="entry name" value="PafC_HTH"/>
</dbReference>
<feature type="chain" id="PRO_5039486888" evidence="1">
    <location>
        <begin position="20"/>
        <end position="688"/>
    </location>
</feature>
<dbReference type="OrthoDB" id="3268930at2"/>
<feature type="domain" description="WCX" evidence="4">
    <location>
        <begin position="262"/>
        <end position="335"/>
    </location>
</feature>
<sequence>MTRLAAFLLVFSNVATVSASRTERLLNLLLALLNTKVGLTRAVLRDKIYHDSAENDVAFGRMFERDKVDLKQFGFEIETLMDPRSFAGDDPATTRYRIGKDCNRLPDVSLTPAESTVLLLAAQLWERAALGTAAANAVRKLQAAGGFTDVDLPAGVQPRIKPAGQAFDDVVAAMHGRNPVRFGYLAVSTGREEVREVEPWGLGSRFGQWYLVGLDRGRGAKRLFRLSRMTTAVSVVAGEHFDPPEGFNARAELAELNELPVQQAVLEVDMDRLLALRKRAAFVEAVPDDNNRDHIVVEFRDPEQLAEELASYGPHVKVAGPAELRAAVVRRLKAAVDFDALPLPQLTFPEAGRAPRARKRTSEDQLARMLQLVPFLVHHQGLHIQEVADHFGITRKALIDDLKILICSGLPEGYPDDLLDIQWENDHVYISEHLDLNRPVRFSEDEAGALLTGLAMLGDLPALAGMPEDEPGSALESVTLKLTGAAGQAGRLAGSVAGQSVAPEQSQAFATITRAIREGQQLHLHYLSLQRDEVTERDVDPLRLFSLDNTWYFEAYCHSKAGLRNFRLDRVELLEPNGRPVSGTATAEQDFPARLFTPSDDDVLVVLQLTRQGAGLADDYYAERTAQLPDGGLLAEVRFGNAEWLPMFVSQHGGAVRILEPEGLRQVTRAWLDAALAEYGSASDSPAG</sequence>
<protein>
    <submittedName>
        <fullName evidence="5">WYL domain-containing protein</fullName>
    </submittedName>
</protein>
<dbReference type="InterPro" id="IPR057727">
    <property type="entry name" value="WCX_dom"/>
</dbReference>
<dbReference type="Proteomes" id="UP000316500">
    <property type="component" value="Unassembled WGS sequence"/>
</dbReference>
<dbReference type="EMBL" id="VNFK01000002">
    <property type="protein sequence ID" value="TVU66413.1"/>
    <property type="molecule type" value="Genomic_DNA"/>
</dbReference>
<feature type="domain" description="WYL" evidence="2">
    <location>
        <begin position="508"/>
        <end position="575"/>
    </location>
</feature>
<keyword evidence="1" id="KW-0732">Signal</keyword>
<evidence type="ECO:0000259" key="4">
    <source>
        <dbReference type="Pfam" id="PF25583"/>
    </source>
</evidence>
<evidence type="ECO:0000259" key="2">
    <source>
        <dbReference type="Pfam" id="PF13280"/>
    </source>
</evidence>
<name>A0A558HBA8_PAENT</name>
<dbReference type="Pfam" id="PF13280">
    <property type="entry name" value="WYL"/>
    <property type="match status" value="2"/>
</dbReference>
<feature type="signal peptide" evidence="1">
    <location>
        <begin position="1"/>
        <end position="19"/>
    </location>
</feature>
<evidence type="ECO:0000313" key="6">
    <source>
        <dbReference type="Proteomes" id="UP000316500"/>
    </source>
</evidence>
<evidence type="ECO:0000259" key="3">
    <source>
        <dbReference type="Pfam" id="PF19187"/>
    </source>
</evidence>
<dbReference type="InterPro" id="IPR051534">
    <property type="entry name" value="CBASS_pafABC_assoc_protein"/>
</dbReference>
<feature type="domain" description="WYL" evidence="2">
    <location>
        <begin position="166"/>
        <end position="232"/>
    </location>
</feature>
<gene>
    <name evidence="5" type="ORF">FQP90_03310</name>
</gene>
<evidence type="ECO:0000313" key="5">
    <source>
        <dbReference type="EMBL" id="TVU66413.1"/>
    </source>
</evidence>
<evidence type="ECO:0000256" key="1">
    <source>
        <dbReference type="SAM" id="SignalP"/>
    </source>
</evidence>